<dbReference type="Pfam" id="PF17109">
    <property type="entry name" value="Goodbye"/>
    <property type="match status" value="1"/>
</dbReference>
<evidence type="ECO:0000256" key="1">
    <source>
        <dbReference type="ARBA" id="ARBA00022737"/>
    </source>
</evidence>
<sequence>MHEVLPSNVPAGAEGDGNDKIAEAWREMENKMKELADLSRGKYDPDLKAETVQDSLDAIRNPRRKSEKVQKVKKIFSDTLTVIGVVGGMVAEAASQVFAPAGQCYNALNFVINAYQGYQRAFESLEEIFGECHYFLNRLAQYRSVKMSKAMGEICCDTLRYFVRVCGKAIELRTSVLFKMATFAKVAFLSRDDFTNMLDEMKNQLARRELMQSTADTYKNSAQAKEYGKKTTNLLEDQALDRSEEKRKNSDKAILADALMFEDGKEPVASWTTTYEHIQQNTVKNTGQWLLQQKPFKSWREKKSDTPVLAIVGEEAAGKSYLAANTIQNLRVHGSGEGISSRHMVAFFFLGEKKENAGVDALGKSIIWQFAKSDVSYMQSAAATCSKKAIDPKDFLTELLINNHRELQNIDATFYIVINKLGDKDGNVHPGVVDFLRAAAQSSNKSVRILFTARQATIDKLQQQKFKFPVISMNQNDDDLRKYIDVQMDRTDVLSKTEVEEVMKLRDTIQKKLPVNTKRNYFMIENFLEEIGNMNLEKDIRKALDDAGGNLERRISADIKRLNDARTKEELEEINTMIIWITCAMERMTVEKMKAVLQFQNRSVSLTPLEERMRKKFLLFEVDNASCIDFKSEMILNAIGERAETTERVEMSGDLVNEGEVDILKHFLRNVCPPDLVRKLQLNEHFDTKLKPPEEKIYKEDENTAHFLLARTCVGVLVDADSLTLKVLRGYGSRHLMDHMSRVNLALIDRGLKNEVGINLVKLFRDGLAIDNLFWAKRVLPYYPSWVFEDSTGTVKVLRDWLKHISPSLENDPKAEAWLREFLDGSTPLKTLLEPSVLRMAYYAFQQFETDDITVQAFDIVLTFTSKFDVMRFGSPDGKNLTVSDFSRIENWCLEKLQAKKNSLWHLQMAIILSRNGQKSEAIKRCHEAIAEDKKSWRATFLLVKLTDSKKDAKDMLRDLIVRCESDASWVKEHQEILAEMNYTLGELYWARSKFDAAVAAYTKCLARPDSRYEFPFQILLRYHEDRRFQDILDSLELIKSKEYLVPMMLTFEYIDPEKNMHSIILDASLNKGKFDIIDTVYPVAIRAATKAKDNPVSFNLQHNFASILTMVPSGSKEPVLSLLENAAHVSPYTGLDPAAAFFVVGYRIGTIYLQNAKKAKKAHNEEEAKKWLQAMSDIIPEQVTESQMRLPLRLFATRYYVSNEDLGTAQKYARNTFKVASELLSDKDPTNDMFAYAKILFGTIPFGDVANATTALMLMKLESPDREFSIECSCGCGSSWDAPRDMYWCKDCIKVALKPQCKNDVTSGKATHRFCHRSHEHLYIPASAWDEGKMANFPEGQVPWNGQIITMKKWRSILGHKYNLNK</sequence>
<dbReference type="SMART" id="SM00028">
    <property type="entry name" value="TPR"/>
    <property type="match status" value="2"/>
</dbReference>
<dbReference type="Gene3D" id="1.25.40.10">
    <property type="entry name" value="Tetratricopeptide repeat domain"/>
    <property type="match status" value="1"/>
</dbReference>
<proteinExistence type="predicted"/>
<dbReference type="Proteomes" id="UP001149074">
    <property type="component" value="Unassembled WGS sequence"/>
</dbReference>
<protein>
    <recommendedName>
        <fullName evidence="6">Fungal STAND N-terminal Goodbye domain-containing protein</fullName>
    </recommendedName>
</protein>
<evidence type="ECO:0000313" key="5">
    <source>
        <dbReference type="Proteomes" id="UP001149074"/>
    </source>
</evidence>
<dbReference type="PANTHER" id="PTHR10039:SF17">
    <property type="entry name" value="FUNGAL STAND N-TERMINAL GOODBYE DOMAIN-CONTAINING PROTEIN-RELATED"/>
    <property type="match status" value="1"/>
</dbReference>
<dbReference type="InterPro" id="IPR011990">
    <property type="entry name" value="TPR-like_helical_dom_sf"/>
</dbReference>
<dbReference type="EMBL" id="JAPQKI010000003">
    <property type="protein sequence ID" value="KAJ5110325.1"/>
    <property type="molecule type" value="Genomic_DNA"/>
</dbReference>
<feature type="domain" description="Fungal STAND N-terminal Goodbye" evidence="2">
    <location>
        <begin position="41"/>
        <end position="142"/>
    </location>
</feature>
<accession>A0A9W9KL50</accession>
<reference evidence="4" key="1">
    <citation type="submission" date="2022-11" db="EMBL/GenBank/DDBJ databases">
        <authorList>
            <person name="Petersen C."/>
        </authorList>
    </citation>
    <scope>NUCLEOTIDE SEQUENCE</scope>
    <source>
        <strain evidence="4">IBT 30761</strain>
    </source>
</reference>
<evidence type="ECO:0000259" key="2">
    <source>
        <dbReference type="Pfam" id="PF17109"/>
    </source>
</evidence>
<organism evidence="4 5">
    <name type="scientific">Penicillium argentinense</name>
    <dbReference type="NCBI Taxonomy" id="1131581"/>
    <lineage>
        <taxon>Eukaryota</taxon>
        <taxon>Fungi</taxon>
        <taxon>Dikarya</taxon>
        <taxon>Ascomycota</taxon>
        <taxon>Pezizomycotina</taxon>
        <taxon>Eurotiomycetes</taxon>
        <taxon>Eurotiomycetidae</taxon>
        <taxon>Eurotiales</taxon>
        <taxon>Aspergillaceae</taxon>
        <taxon>Penicillium</taxon>
    </lineage>
</organism>
<evidence type="ECO:0000313" key="4">
    <source>
        <dbReference type="EMBL" id="KAJ5110325.1"/>
    </source>
</evidence>
<evidence type="ECO:0000259" key="3">
    <source>
        <dbReference type="Pfam" id="PF24883"/>
    </source>
</evidence>
<dbReference type="RefSeq" id="XP_056478436.1">
    <property type="nucleotide sequence ID" value="XM_056615464.1"/>
</dbReference>
<dbReference type="SUPFAM" id="SSF48452">
    <property type="entry name" value="TPR-like"/>
    <property type="match status" value="1"/>
</dbReference>
<dbReference type="Pfam" id="PF24883">
    <property type="entry name" value="NPHP3_N"/>
    <property type="match status" value="1"/>
</dbReference>
<dbReference type="InterPro" id="IPR056884">
    <property type="entry name" value="NPHP3-like_N"/>
</dbReference>
<dbReference type="OrthoDB" id="2913095at2759"/>
<keyword evidence="1" id="KW-0677">Repeat</keyword>
<reference evidence="4" key="2">
    <citation type="journal article" date="2023" name="IMA Fungus">
        <title>Comparative genomic study of the Penicillium genus elucidates a diverse pangenome and 15 lateral gene transfer events.</title>
        <authorList>
            <person name="Petersen C."/>
            <person name="Sorensen T."/>
            <person name="Nielsen M.R."/>
            <person name="Sondergaard T.E."/>
            <person name="Sorensen J.L."/>
            <person name="Fitzpatrick D.A."/>
            <person name="Frisvad J.C."/>
            <person name="Nielsen K.L."/>
        </authorList>
    </citation>
    <scope>NUCLEOTIDE SEQUENCE</scope>
    <source>
        <strain evidence="4">IBT 30761</strain>
    </source>
</reference>
<dbReference type="PANTHER" id="PTHR10039">
    <property type="entry name" value="AMELOGENIN"/>
    <property type="match status" value="1"/>
</dbReference>
<feature type="domain" description="Nephrocystin 3-like N-terminal" evidence="3">
    <location>
        <begin position="285"/>
        <end position="454"/>
    </location>
</feature>
<comment type="caution">
    <text evidence="4">The sequence shown here is derived from an EMBL/GenBank/DDBJ whole genome shotgun (WGS) entry which is preliminary data.</text>
</comment>
<name>A0A9W9KL50_9EURO</name>
<gene>
    <name evidence="4" type="ORF">N7532_002970</name>
</gene>
<dbReference type="InterPro" id="IPR019734">
    <property type="entry name" value="TPR_rpt"/>
</dbReference>
<keyword evidence="5" id="KW-1185">Reference proteome</keyword>
<evidence type="ECO:0008006" key="6">
    <source>
        <dbReference type="Google" id="ProtNLM"/>
    </source>
</evidence>
<dbReference type="GeneID" id="81354443"/>
<dbReference type="InterPro" id="IPR031350">
    <property type="entry name" value="Goodbye_dom"/>
</dbReference>